<dbReference type="Pfam" id="PF13520">
    <property type="entry name" value="AA_permease_2"/>
    <property type="match status" value="1"/>
</dbReference>
<keyword evidence="2" id="KW-0813">Transport</keyword>
<evidence type="ECO:0000256" key="1">
    <source>
        <dbReference type="ARBA" id="ARBA00004141"/>
    </source>
</evidence>
<dbReference type="EMBL" id="CAJPDT010000074">
    <property type="protein sequence ID" value="CAF9934151.1"/>
    <property type="molecule type" value="Genomic_DNA"/>
</dbReference>
<dbReference type="GO" id="GO:0016020">
    <property type="term" value="C:membrane"/>
    <property type="evidence" value="ECO:0007669"/>
    <property type="project" value="UniProtKB-SubCell"/>
</dbReference>
<dbReference type="OrthoDB" id="5414982at2759"/>
<dbReference type="PANTHER" id="PTHR45649:SF1">
    <property type="entry name" value="TRANSPORTER, PUTATIVE (EUROFUNG)-RELATED"/>
    <property type="match status" value="1"/>
</dbReference>
<comment type="subcellular location">
    <subcellularLocation>
        <location evidence="1">Membrane</location>
        <topology evidence="1">Multi-pass membrane protein</topology>
    </subcellularLocation>
</comment>
<protein>
    <submittedName>
        <fullName evidence="7">Uncharacterized protein</fullName>
    </submittedName>
</protein>
<proteinExistence type="predicted"/>
<evidence type="ECO:0000256" key="5">
    <source>
        <dbReference type="ARBA" id="ARBA00023136"/>
    </source>
</evidence>
<organism evidence="7 8">
    <name type="scientific">Imshaugia aleurites</name>
    <dbReference type="NCBI Taxonomy" id="172621"/>
    <lineage>
        <taxon>Eukaryota</taxon>
        <taxon>Fungi</taxon>
        <taxon>Dikarya</taxon>
        <taxon>Ascomycota</taxon>
        <taxon>Pezizomycotina</taxon>
        <taxon>Lecanoromycetes</taxon>
        <taxon>OSLEUM clade</taxon>
        <taxon>Lecanoromycetidae</taxon>
        <taxon>Lecanorales</taxon>
        <taxon>Lecanorineae</taxon>
        <taxon>Parmeliaceae</taxon>
        <taxon>Imshaugia</taxon>
    </lineage>
</organism>
<dbReference type="PANTHER" id="PTHR45649">
    <property type="entry name" value="AMINO-ACID PERMEASE BAT1"/>
    <property type="match status" value="1"/>
</dbReference>
<feature type="transmembrane region" description="Helical" evidence="6">
    <location>
        <begin position="12"/>
        <end position="33"/>
    </location>
</feature>
<dbReference type="GO" id="GO:0022857">
    <property type="term" value="F:transmembrane transporter activity"/>
    <property type="evidence" value="ECO:0007669"/>
    <property type="project" value="InterPro"/>
</dbReference>
<evidence type="ECO:0000256" key="6">
    <source>
        <dbReference type="SAM" id="Phobius"/>
    </source>
</evidence>
<sequence>MNTIVGRFLPQFEGSILILHILGFFAILLPLAILGSHQDASEVFKTFLNTGNWPTQGLSFMIGLIGSVYVFTGADGSIHMSEEIQNASVVVPRSIMFTIFINGSLAFGMLIATLFSLTDVKAALNTPTGYPYMEILLQSTGSVAGATILASILVVMQYFANVGLLASASLIGQLGISTNLSQSLDTGSGELSNLTNTNYFIAENCGVTETFAIHTRVDQTKVLALSAGDNALLYGLDSNFGFEAMFKNDEAQNAVVAILDHISHFRGKTKLRPRPTILSSPRLSCVTEDSAEKYAYLNLGYDPWHRCLVDGPDSTPIQAFYATGTQYIFICRAFFVQPPTSTKDHCPSITENQFSGDPGIFYRNYQTYIMLYQLIRFYLGDNALTGDTDPTEQLDWNACVRLNTLDSVLNPTNLQIYIATTKYTILDLPTFLPRFDIHGSNELDTEDSYAVVSRAEHASATKSFIVRVHSYRLGWWRAGVLRMVGKRYRRLWIGPIPA</sequence>
<dbReference type="Gene3D" id="1.20.1740.10">
    <property type="entry name" value="Amino acid/polyamine transporter I"/>
    <property type="match status" value="1"/>
</dbReference>
<dbReference type="AlphaFoldDB" id="A0A8H3FXM7"/>
<evidence type="ECO:0000313" key="7">
    <source>
        <dbReference type="EMBL" id="CAF9934151.1"/>
    </source>
</evidence>
<feature type="transmembrane region" description="Helical" evidence="6">
    <location>
        <begin position="53"/>
        <end position="74"/>
    </location>
</feature>
<keyword evidence="3 6" id="KW-0812">Transmembrane</keyword>
<accession>A0A8H3FXM7</accession>
<gene>
    <name evidence="7" type="ORF">IMSHALPRED_009616</name>
</gene>
<evidence type="ECO:0000256" key="3">
    <source>
        <dbReference type="ARBA" id="ARBA00022692"/>
    </source>
</evidence>
<feature type="transmembrane region" description="Helical" evidence="6">
    <location>
        <begin position="95"/>
        <end position="115"/>
    </location>
</feature>
<name>A0A8H3FXM7_9LECA</name>
<dbReference type="InterPro" id="IPR002293">
    <property type="entry name" value="AA/rel_permease1"/>
</dbReference>
<reference evidence="7" key="1">
    <citation type="submission" date="2021-03" db="EMBL/GenBank/DDBJ databases">
        <authorList>
            <person name="Tagirdzhanova G."/>
        </authorList>
    </citation>
    <scope>NUCLEOTIDE SEQUENCE</scope>
</reference>
<keyword evidence="5 6" id="KW-0472">Membrane</keyword>
<comment type="caution">
    <text evidence="7">The sequence shown here is derived from an EMBL/GenBank/DDBJ whole genome shotgun (WGS) entry which is preliminary data.</text>
</comment>
<keyword evidence="4 6" id="KW-1133">Transmembrane helix</keyword>
<evidence type="ECO:0000256" key="2">
    <source>
        <dbReference type="ARBA" id="ARBA00022448"/>
    </source>
</evidence>
<evidence type="ECO:0000256" key="4">
    <source>
        <dbReference type="ARBA" id="ARBA00022989"/>
    </source>
</evidence>
<evidence type="ECO:0000313" key="8">
    <source>
        <dbReference type="Proteomes" id="UP000664534"/>
    </source>
</evidence>
<feature type="transmembrane region" description="Helical" evidence="6">
    <location>
        <begin position="135"/>
        <end position="160"/>
    </location>
</feature>
<dbReference type="Proteomes" id="UP000664534">
    <property type="component" value="Unassembled WGS sequence"/>
</dbReference>
<keyword evidence="8" id="KW-1185">Reference proteome</keyword>